<dbReference type="InterPro" id="IPR052999">
    <property type="entry name" value="PTS1_Protein"/>
</dbReference>
<evidence type="ECO:0000313" key="2">
    <source>
        <dbReference type="Proteomes" id="UP000193922"/>
    </source>
</evidence>
<dbReference type="InterPro" id="IPR029032">
    <property type="entry name" value="AhpD-like"/>
</dbReference>
<reference evidence="1 2" key="1">
    <citation type="submission" date="2016-07" db="EMBL/GenBank/DDBJ databases">
        <title>Pervasive Adenine N6-methylation of Active Genes in Fungi.</title>
        <authorList>
            <consortium name="DOE Joint Genome Institute"/>
            <person name="Mondo S.J."/>
            <person name="Dannebaum R.O."/>
            <person name="Kuo R.C."/>
            <person name="Labutti K."/>
            <person name="Haridas S."/>
            <person name="Kuo A."/>
            <person name="Salamov A."/>
            <person name="Ahrendt S.R."/>
            <person name="Lipzen A."/>
            <person name="Sullivan W."/>
            <person name="Andreopoulos W.B."/>
            <person name="Clum A."/>
            <person name="Lindquist E."/>
            <person name="Daum C."/>
            <person name="Ramamoorthy G.K."/>
            <person name="Gryganskyi A."/>
            <person name="Culley D."/>
            <person name="Magnuson J.K."/>
            <person name="James T.Y."/>
            <person name="O'Malley M.A."/>
            <person name="Stajich J.E."/>
            <person name="Spatafora J.W."/>
            <person name="Visel A."/>
            <person name="Grigoriev I.V."/>
        </authorList>
    </citation>
    <scope>NUCLEOTIDE SEQUENCE [LARGE SCALE GENOMIC DNA]</scope>
    <source>
        <strain evidence="1 2">ATCC 12442</strain>
    </source>
</reference>
<dbReference type="Proteomes" id="UP000193922">
    <property type="component" value="Unassembled WGS sequence"/>
</dbReference>
<dbReference type="PANTHER" id="PTHR28180">
    <property type="entry name" value="CONSERVED MITOCHONDRIAL PROTEIN-RELATED"/>
    <property type="match status" value="1"/>
</dbReference>
<dbReference type="STRING" id="61395.A0A1Y1W827"/>
<dbReference type="EMBL" id="MCFD01000007">
    <property type="protein sequence ID" value="ORX69498.1"/>
    <property type="molecule type" value="Genomic_DNA"/>
</dbReference>
<dbReference type="SUPFAM" id="SSF69118">
    <property type="entry name" value="AhpD-like"/>
    <property type="match status" value="1"/>
</dbReference>
<sequence>MVGSVLNTTLRYTIALTTLASLDCADGLSALIKHCEQTLTPDDMVKFVDYSLRALVKLTPAIGAPKIVSAASIIHDSVNDTIKSRLSKDRFRPDNDNDYNAITERGKSFLNTLGGDKNSIVLAKAIEICPELRCVVQTDVYGRFLSNEAILPLKETELCVYASAVALEILVLGVAHKRGAIAFGATLEEVEAAENLGKLARTFIK</sequence>
<organism evidence="1 2">
    <name type="scientific">Linderina pennispora</name>
    <dbReference type="NCBI Taxonomy" id="61395"/>
    <lineage>
        <taxon>Eukaryota</taxon>
        <taxon>Fungi</taxon>
        <taxon>Fungi incertae sedis</taxon>
        <taxon>Zoopagomycota</taxon>
        <taxon>Kickxellomycotina</taxon>
        <taxon>Kickxellomycetes</taxon>
        <taxon>Kickxellales</taxon>
        <taxon>Kickxellaceae</taxon>
        <taxon>Linderina</taxon>
    </lineage>
</organism>
<comment type="caution">
    <text evidence="1">The sequence shown here is derived from an EMBL/GenBank/DDBJ whole genome shotgun (WGS) entry which is preliminary data.</text>
</comment>
<gene>
    <name evidence="1" type="ORF">DL89DRAFT_267699</name>
</gene>
<keyword evidence="2" id="KW-1185">Reference proteome</keyword>
<evidence type="ECO:0000313" key="1">
    <source>
        <dbReference type="EMBL" id="ORX69498.1"/>
    </source>
</evidence>
<accession>A0A1Y1W827</accession>
<proteinExistence type="predicted"/>
<evidence type="ECO:0008006" key="3">
    <source>
        <dbReference type="Google" id="ProtNLM"/>
    </source>
</evidence>
<dbReference type="GeneID" id="63804270"/>
<dbReference type="Gene3D" id="1.20.1290.10">
    <property type="entry name" value="AhpD-like"/>
    <property type="match status" value="1"/>
</dbReference>
<dbReference type="RefSeq" id="XP_040743186.1">
    <property type="nucleotide sequence ID" value="XM_040887622.1"/>
</dbReference>
<dbReference type="AlphaFoldDB" id="A0A1Y1W827"/>
<name>A0A1Y1W827_9FUNG</name>
<protein>
    <recommendedName>
        <fullName evidence="3">Carboxymuconolactone decarboxylase-like domain-containing protein</fullName>
    </recommendedName>
</protein>
<dbReference type="OrthoDB" id="5537330at2759"/>